<proteinExistence type="inferred from homology"/>
<comment type="similarity">
    <text evidence="1 6">Belongs to the FMO family.</text>
</comment>
<dbReference type="GO" id="GO:0050660">
    <property type="term" value="F:flavin adenine dinucleotide binding"/>
    <property type="evidence" value="ECO:0007669"/>
    <property type="project" value="InterPro"/>
</dbReference>
<keyword evidence="6 7" id="KW-0503">Monooxygenase</keyword>
<keyword evidence="5 6" id="KW-0560">Oxidoreductase</keyword>
<keyword evidence="3 6" id="KW-0274">FAD</keyword>
<dbReference type="InterPro" id="IPR036188">
    <property type="entry name" value="FAD/NAD-bd_sf"/>
</dbReference>
<dbReference type="PANTHER" id="PTHR23023">
    <property type="entry name" value="DIMETHYLANILINE MONOOXYGENASE"/>
    <property type="match status" value="1"/>
</dbReference>
<dbReference type="AlphaFoldDB" id="A0A368F8A2"/>
<dbReference type="OrthoDB" id="5826191at2759"/>
<dbReference type="GO" id="GO:0004499">
    <property type="term" value="F:N,N-dimethylaniline monooxygenase activity"/>
    <property type="evidence" value="ECO:0007669"/>
    <property type="project" value="InterPro"/>
</dbReference>
<dbReference type="Gene3D" id="3.50.50.60">
    <property type="entry name" value="FAD/NAD(P)-binding domain"/>
    <property type="match status" value="1"/>
</dbReference>
<dbReference type="PRINTS" id="PR00370">
    <property type="entry name" value="FMOXYGENASE"/>
</dbReference>
<dbReference type="EC" id="1.-.-.-" evidence="6"/>
<dbReference type="SUPFAM" id="SSF51905">
    <property type="entry name" value="FAD/NAD(P)-binding domain"/>
    <property type="match status" value="1"/>
</dbReference>
<keyword evidence="2 6" id="KW-0285">Flavoprotein</keyword>
<evidence type="ECO:0000256" key="3">
    <source>
        <dbReference type="ARBA" id="ARBA00022827"/>
    </source>
</evidence>
<protein>
    <recommendedName>
        <fullName evidence="6">Flavin-containing monooxygenase</fullName>
        <ecNumber evidence="6">1.-.-.-</ecNumber>
    </recommendedName>
</protein>
<reference evidence="7 8" key="1">
    <citation type="submission" date="2014-10" db="EMBL/GenBank/DDBJ databases">
        <title>Draft genome of the hookworm Ancylostoma caninum.</title>
        <authorList>
            <person name="Mitreva M."/>
        </authorList>
    </citation>
    <scope>NUCLEOTIDE SEQUENCE [LARGE SCALE GENOMIC DNA]</scope>
    <source>
        <strain evidence="7 8">Baltimore</strain>
    </source>
</reference>
<dbReference type="STRING" id="29170.A0A368F8A2"/>
<comment type="caution">
    <text evidence="7">The sequence shown here is derived from an EMBL/GenBank/DDBJ whole genome shotgun (WGS) entry which is preliminary data.</text>
</comment>
<keyword evidence="4" id="KW-0521">NADP</keyword>
<evidence type="ECO:0000313" key="8">
    <source>
        <dbReference type="Proteomes" id="UP000252519"/>
    </source>
</evidence>
<evidence type="ECO:0000256" key="1">
    <source>
        <dbReference type="ARBA" id="ARBA00009183"/>
    </source>
</evidence>
<dbReference type="EMBL" id="JOJR01002734">
    <property type="protein sequence ID" value="RCN28333.1"/>
    <property type="molecule type" value="Genomic_DNA"/>
</dbReference>
<keyword evidence="8" id="KW-1185">Reference proteome</keyword>
<dbReference type="InterPro" id="IPR020946">
    <property type="entry name" value="Flavin_mOase-like"/>
</dbReference>
<evidence type="ECO:0000256" key="6">
    <source>
        <dbReference type="RuleBase" id="RU361177"/>
    </source>
</evidence>
<accession>A0A368F8A2</accession>
<dbReference type="Proteomes" id="UP000252519">
    <property type="component" value="Unassembled WGS sequence"/>
</dbReference>
<evidence type="ECO:0000256" key="4">
    <source>
        <dbReference type="ARBA" id="ARBA00022857"/>
    </source>
</evidence>
<gene>
    <name evidence="7" type="ORF">ANCCAN_25925</name>
</gene>
<name>A0A368F8A2_ANCCA</name>
<evidence type="ECO:0000256" key="2">
    <source>
        <dbReference type="ARBA" id="ARBA00022630"/>
    </source>
</evidence>
<dbReference type="GO" id="GO:0050661">
    <property type="term" value="F:NADP binding"/>
    <property type="evidence" value="ECO:0007669"/>
    <property type="project" value="InterPro"/>
</dbReference>
<comment type="cofactor">
    <cofactor evidence="6">
        <name>FAD</name>
        <dbReference type="ChEBI" id="CHEBI:57692"/>
    </cofactor>
</comment>
<dbReference type="InterPro" id="IPR050346">
    <property type="entry name" value="FMO-like"/>
</dbReference>
<evidence type="ECO:0000256" key="5">
    <source>
        <dbReference type="ARBA" id="ARBA00023002"/>
    </source>
</evidence>
<dbReference type="Pfam" id="PF00743">
    <property type="entry name" value="FMO-like"/>
    <property type="match status" value="2"/>
</dbReference>
<sequence>MSAPKTIGTACVIGGGVSGLTAIKHLLENGMDVVCFEKSQHIGGLWRYNEEDRDGYGSVMKNSILNTSKEFVTFSDFPMDPSLPNFMPNQLFYSYLLEYAKHFDLVKHIQFGTTVKSVSLPSASTFTATPLHYLLRVTEDFPLLQVIHAPNYEETGEWNVTTETEGIVHTATFSHVMTCIGHHVRPYKPTIDGAHLFNGTFSHSHDYKVHKLSRETRAD</sequence>
<dbReference type="InterPro" id="IPR000960">
    <property type="entry name" value="Flavin_mOase"/>
</dbReference>
<organism evidence="7 8">
    <name type="scientific">Ancylostoma caninum</name>
    <name type="common">Dog hookworm</name>
    <dbReference type="NCBI Taxonomy" id="29170"/>
    <lineage>
        <taxon>Eukaryota</taxon>
        <taxon>Metazoa</taxon>
        <taxon>Ecdysozoa</taxon>
        <taxon>Nematoda</taxon>
        <taxon>Chromadorea</taxon>
        <taxon>Rhabditida</taxon>
        <taxon>Rhabditina</taxon>
        <taxon>Rhabditomorpha</taxon>
        <taxon>Strongyloidea</taxon>
        <taxon>Ancylostomatidae</taxon>
        <taxon>Ancylostomatinae</taxon>
        <taxon>Ancylostoma</taxon>
    </lineage>
</organism>
<evidence type="ECO:0000313" key="7">
    <source>
        <dbReference type="EMBL" id="RCN28333.1"/>
    </source>
</evidence>